<dbReference type="PRINTS" id="PR00446">
    <property type="entry name" value="HYDRGNUPTAKE"/>
</dbReference>
<organism evidence="6 7">
    <name type="scientific">Campylobacter upsaliensis</name>
    <dbReference type="NCBI Taxonomy" id="28080"/>
    <lineage>
        <taxon>Bacteria</taxon>
        <taxon>Pseudomonadati</taxon>
        <taxon>Campylobacterota</taxon>
        <taxon>Epsilonproteobacteria</taxon>
        <taxon>Campylobacterales</taxon>
        <taxon>Campylobacteraceae</taxon>
        <taxon>Campylobacter</taxon>
    </lineage>
</organism>
<dbReference type="CDD" id="cd06062">
    <property type="entry name" value="H2MP_MemB-H2up"/>
    <property type="match status" value="1"/>
</dbReference>
<dbReference type="InterPro" id="IPR000671">
    <property type="entry name" value="Peptidase_A31"/>
</dbReference>
<evidence type="ECO:0000256" key="2">
    <source>
        <dbReference type="ARBA" id="ARBA00022670"/>
    </source>
</evidence>
<dbReference type="AlphaFoldDB" id="A0A381DYL9"/>
<accession>A0A381DYL9</accession>
<dbReference type="Gene3D" id="3.40.50.1450">
    <property type="entry name" value="HybD-like"/>
    <property type="match status" value="1"/>
</dbReference>
<proteinExistence type="inferred from homology"/>
<protein>
    <submittedName>
        <fullName evidence="6">Hydrogenase maturation protease</fullName>
        <ecNumber evidence="6">3.4.23.-</ecNumber>
        <ecNumber evidence="6">3.4.24.-</ecNumber>
    </submittedName>
</protein>
<dbReference type="GeneID" id="58537848"/>
<keyword evidence="3" id="KW-0064">Aspartyl protease</keyword>
<dbReference type="Proteomes" id="UP000535305">
    <property type="component" value="Unassembled WGS sequence"/>
</dbReference>
<evidence type="ECO:0000313" key="5">
    <source>
        <dbReference type="EMBL" id="EAJ1622292.1"/>
    </source>
</evidence>
<keyword evidence="8" id="KW-1185">Reference proteome</keyword>
<dbReference type="GO" id="GO:0008047">
    <property type="term" value="F:enzyme activator activity"/>
    <property type="evidence" value="ECO:0007669"/>
    <property type="project" value="InterPro"/>
</dbReference>
<evidence type="ECO:0000313" key="8">
    <source>
        <dbReference type="Proteomes" id="UP000535305"/>
    </source>
</evidence>
<dbReference type="Pfam" id="PF01750">
    <property type="entry name" value="HycI"/>
    <property type="match status" value="1"/>
</dbReference>
<dbReference type="PANTHER" id="PTHR30302:SF1">
    <property type="entry name" value="HYDROGENASE 2 MATURATION PROTEASE"/>
    <property type="match status" value="1"/>
</dbReference>
<comment type="similarity">
    <text evidence="1">Belongs to the peptidase A31 family.</text>
</comment>
<dbReference type="EC" id="3.4.23.-" evidence="6"/>
<dbReference type="SUPFAM" id="SSF53163">
    <property type="entry name" value="HybD-like"/>
    <property type="match status" value="1"/>
</dbReference>
<gene>
    <name evidence="6" type="primary">hybD</name>
    <name evidence="5" type="ORF">CT510_06485</name>
    <name evidence="6" type="ORF">NCTC12264_00469</name>
</gene>
<keyword evidence="2 6" id="KW-0645">Protease</keyword>
<reference evidence="6 7" key="2">
    <citation type="submission" date="2018-06" db="EMBL/GenBank/DDBJ databases">
        <authorList>
            <consortium name="Pathogen Informatics"/>
            <person name="Doyle S."/>
        </authorList>
    </citation>
    <scope>NUCLEOTIDE SEQUENCE [LARGE SCALE GENOMIC DNA]</scope>
    <source>
        <strain evidence="6 7">NCTC12264</strain>
    </source>
</reference>
<dbReference type="NCBIfam" id="TIGR00072">
    <property type="entry name" value="hydrog_prot"/>
    <property type="match status" value="1"/>
</dbReference>
<evidence type="ECO:0000313" key="7">
    <source>
        <dbReference type="Proteomes" id="UP000254161"/>
    </source>
</evidence>
<reference evidence="5 8" key="1">
    <citation type="submission" date="2018-06" db="EMBL/GenBank/DDBJ databases">
        <authorList>
            <consortium name="PulseNet: The National Subtyping Network for Foodborne Disease Surveillance"/>
            <person name="Tarr C.L."/>
            <person name="Trees E."/>
            <person name="Katz L.S."/>
            <person name="Carleton-Romer H.A."/>
            <person name="Stroika S."/>
            <person name="Kucerova Z."/>
            <person name="Roache K.F."/>
            <person name="Sabol A.L."/>
            <person name="Besser J."/>
            <person name="Gerner-Smidt P."/>
        </authorList>
    </citation>
    <scope>NUCLEOTIDE SEQUENCE [LARGE SCALE GENOMIC DNA]</scope>
    <source>
        <strain evidence="5 8">PNUSAC003104</strain>
    </source>
</reference>
<sequence>MNFLVLGIGNIMFADEGLGVHLCKQLEKNYKFNHPNHTLSFIDGGTLALQLSYIMAEYDEMIILDSIDADDAEVGEVFFFPYEAMPKRVNWSGSAHEVEMLQTLQYMELVGDLPHTQILAAVPRRIEPMSFELSGEIIKAASVMEKILLDYLAKKGFNYEKVGDFTLQDLARISFKP</sequence>
<evidence type="ECO:0000256" key="3">
    <source>
        <dbReference type="ARBA" id="ARBA00022750"/>
    </source>
</evidence>
<dbReference type="GO" id="GO:0004190">
    <property type="term" value="F:aspartic-type endopeptidase activity"/>
    <property type="evidence" value="ECO:0007669"/>
    <property type="project" value="UniProtKB-KW"/>
</dbReference>
<evidence type="ECO:0000256" key="4">
    <source>
        <dbReference type="ARBA" id="ARBA00022801"/>
    </source>
</evidence>
<name>A0A381DYL9_CAMUP</name>
<dbReference type="Proteomes" id="UP000254161">
    <property type="component" value="Unassembled WGS sequence"/>
</dbReference>
<evidence type="ECO:0000313" key="6">
    <source>
        <dbReference type="EMBL" id="SUX26247.1"/>
    </source>
</evidence>
<dbReference type="GO" id="GO:0016485">
    <property type="term" value="P:protein processing"/>
    <property type="evidence" value="ECO:0007669"/>
    <property type="project" value="TreeGrafter"/>
</dbReference>
<dbReference type="EC" id="3.4.24.-" evidence="6"/>
<dbReference type="RefSeq" id="WP_004277634.1">
    <property type="nucleotide sequence ID" value="NZ_CABKPM010000001.1"/>
</dbReference>
<dbReference type="InterPro" id="IPR023430">
    <property type="entry name" value="Pept_HybD-like_dom_sf"/>
</dbReference>
<dbReference type="EMBL" id="AABVLA010000026">
    <property type="protein sequence ID" value="EAJ1622292.1"/>
    <property type="molecule type" value="Genomic_DNA"/>
</dbReference>
<keyword evidence="4 6" id="KW-0378">Hydrolase</keyword>
<dbReference type="EMBL" id="UFUZ01000001">
    <property type="protein sequence ID" value="SUX26247.1"/>
    <property type="molecule type" value="Genomic_DNA"/>
</dbReference>
<dbReference type="PANTHER" id="PTHR30302">
    <property type="entry name" value="HYDROGENASE 1 MATURATION PROTEASE"/>
    <property type="match status" value="1"/>
</dbReference>
<evidence type="ECO:0000256" key="1">
    <source>
        <dbReference type="ARBA" id="ARBA00006814"/>
    </source>
</evidence>